<evidence type="ECO:0000313" key="1">
    <source>
        <dbReference type="EMBL" id="MFD2680147.1"/>
    </source>
</evidence>
<comment type="caution">
    <text evidence="1">The sequence shown here is derived from an EMBL/GenBank/DDBJ whole genome shotgun (WGS) entry which is preliminary data.</text>
</comment>
<reference evidence="2" key="1">
    <citation type="journal article" date="2019" name="Int. J. Syst. Evol. Microbiol.">
        <title>The Global Catalogue of Microorganisms (GCM) 10K type strain sequencing project: providing services to taxonomists for standard genome sequencing and annotation.</title>
        <authorList>
            <consortium name="The Broad Institute Genomics Platform"/>
            <consortium name="The Broad Institute Genome Sequencing Center for Infectious Disease"/>
            <person name="Wu L."/>
            <person name="Ma J."/>
        </authorList>
    </citation>
    <scope>NUCLEOTIDE SEQUENCE [LARGE SCALE GENOMIC DNA]</scope>
    <source>
        <strain evidence="2">KCTC 3913</strain>
    </source>
</reference>
<evidence type="ECO:0000313" key="2">
    <source>
        <dbReference type="Proteomes" id="UP001597506"/>
    </source>
</evidence>
<accession>A0ABW5RNX7</accession>
<dbReference type="InterPro" id="IPR050772">
    <property type="entry name" value="Hydratase-Decarb/MhpD_sf"/>
</dbReference>
<sequence>MTTKTQDIVTTLLDTYKKKSPLSCIETAGFSTEAAFYEVQDEFIQRKIEGTHEDIKGYKISLTNKGLQEIFHTDSPIYGTLTDNTVVNGVIHKKELFSPLLETELMFMVTEDISPFADVSEIIEKTLIAPGLEIPDSRIKDWFPKLSIGELIMDNAVTGKVVVGEPIKIDSKSTLEDISVTLYHNDKQVVSGQSNFVLDNPINAVEWLNNKLSTQGSVLRKGMIISSGTFISPIPLELGTYRAVFAHFGEVKLDVEE</sequence>
<dbReference type="InterPro" id="IPR036663">
    <property type="entry name" value="Fumarylacetoacetase_C_sf"/>
</dbReference>
<dbReference type="SUPFAM" id="SSF56529">
    <property type="entry name" value="FAH"/>
    <property type="match status" value="1"/>
</dbReference>
<proteinExistence type="predicted"/>
<dbReference type="Proteomes" id="UP001597506">
    <property type="component" value="Unassembled WGS sequence"/>
</dbReference>
<dbReference type="Gene3D" id="3.90.850.10">
    <property type="entry name" value="Fumarylacetoacetase-like, C-terminal domain"/>
    <property type="match status" value="1"/>
</dbReference>
<dbReference type="RefSeq" id="WP_377933343.1">
    <property type="nucleotide sequence ID" value="NZ_JBHUMF010000012.1"/>
</dbReference>
<name>A0ABW5RNX7_9BACI</name>
<protein>
    <submittedName>
        <fullName evidence="1">2-keto-4-pentenoate hydratase</fullName>
    </submittedName>
</protein>
<dbReference type="PANTHER" id="PTHR30143:SF0">
    <property type="entry name" value="2-KETO-4-PENTENOATE HYDRATASE"/>
    <property type="match status" value="1"/>
</dbReference>
<gene>
    <name evidence="1" type="ORF">ACFSUL_05210</name>
</gene>
<organism evidence="1 2">
    <name type="scientific">Bacillus seohaeanensis</name>
    <dbReference type="NCBI Taxonomy" id="284580"/>
    <lineage>
        <taxon>Bacteria</taxon>
        <taxon>Bacillati</taxon>
        <taxon>Bacillota</taxon>
        <taxon>Bacilli</taxon>
        <taxon>Bacillales</taxon>
        <taxon>Bacillaceae</taxon>
        <taxon>Bacillus</taxon>
    </lineage>
</organism>
<keyword evidence="2" id="KW-1185">Reference proteome</keyword>
<dbReference type="EMBL" id="JBHUMF010000012">
    <property type="protein sequence ID" value="MFD2680147.1"/>
    <property type="molecule type" value="Genomic_DNA"/>
</dbReference>
<dbReference type="PANTHER" id="PTHR30143">
    <property type="entry name" value="ACID HYDRATASE"/>
    <property type="match status" value="1"/>
</dbReference>